<feature type="non-terminal residue" evidence="3">
    <location>
        <position position="79"/>
    </location>
</feature>
<sequence>MEPSSPSTSKVFTNRKRDVSADSREAELYKKYDNINTNLARLLKEIDELDEQIEVIEKCATERTARYKGNNELKEFIAK</sequence>
<dbReference type="Proteomes" id="UP001177023">
    <property type="component" value="Unassembled WGS sequence"/>
</dbReference>
<feature type="compositionally biased region" description="Polar residues" evidence="2">
    <location>
        <begin position="1"/>
        <end position="12"/>
    </location>
</feature>
<evidence type="ECO:0000256" key="1">
    <source>
        <dbReference type="SAM" id="Coils"/>
    </source>
</evidence>
<feature type="coiled-coil region" evidence="1">
    <location>
        <begin position="25"/>
        <end position="59"/>
    </location>
</feature>
<organism evidence="3 4">
    <name type="scientific">Mesorhabditis spiculigera</name>
    <dbReference type="NCBI Taxonomy" id="96644"/>
    <lineage>
        <taxon>Eukaryota</taxon>
        <taxon>Metazoa</taxon>
        <taxon>Ecdysozoa</taxon>
        <taxon>Nematoda</taxon>
        <taxon>Chromadorea</taxon>
        <taxon>Rhabditida</taxon>
        <taxon>Rhabditina</taxon>
        <taxon>Rhabditomorpha</taxon>
        <taxon>Rhabditoidea</taxon>
        <taxon>Rhabditidae</taxon>
        <taxon>Mesorhabditinae</taxon>
        <taxon>Mesorhabditis</taxon>
    </lineage>
</organism>
<protein>
    <submittedName>
        <fullName evidence="3">Uncharacterized protein</fullName>
    </submittedName>
</protein>
<keyword evidence="1" id="KW-0175">Coiled coil</keyword>
<gene>
    <name evidence="3" type="ORF">MSPICULIGERA_LOCUS21643</name>
</gene>
<evidence type="ECO:0000313" key="3">
    <source>
        <dbReference type="EMBL" id="CAJ0583570.1"/>
    </source>
</evidence>
<name>A0AA36DBZ3_9BILA</name>
<comment type="caution">
    <text evidence="3">The sequence shown here is derived from an EMBL/GenBank/DDBJ whole genome shotgun (WGS) entry which is preliminary data.</text>
</comment>
<proteinExistence type="predicted"/>
<reference evidence="3" key="1">
    <citation type="submission" date="2023-06" db="EMBL/GenBank/DDBJ databases">
        <authorList>
            <person name="Delattre M."/>
        </authorList>
    </citation>
    <scope>NUCLEOTIDE SEQUENCE</scope>
    <source>
        <strain evidence="3">AF72</strain>
    </source>
</reference>
<dbReference type="EMBL" id="CATQJA010002665">
    <property type="protein sequence ID" value="CAJ0583570.1"/>
    <property type="molecule type" value="Genomic_DNA"/>
</dbReference>
<dbReference type="AlphaFoldDB" id="A0AA36DBZ3"/>
<evidence type="ECO:0000313" key="4">
    <source>
        <dbReference type="Proteomes" id="UP001177023"/>
    </source>
</evidence>
<accession>A0AA36DBZ3</accession>
<feature type="region of interest" description="Disordered" evidence="2">
    <location>
        <begin position="1"/>
        <end position="20"/>
    </location>
</feature>
<evidence type="ECO:0000256" key="2">
    <source>
        <dbReference type="SAM" id="MobiDB-lite"/>
    </source>
</evidence>
<keyword evidence="4" id="KW-1185">Reference proteome</keyword>